<comment type="caution">
    <text evidence="7">The sequence shown here is derived from an EMBL/GenBank/DDBJ whole genome shotgun (WGS) entry which is preliminary data.</text>
</comment>
<feature type="transmembrane region" description="Helical" evidence="5">
    <location>
        <begin position="91"/>
        <end position="113"/>
    </location>
</feature>
<evidence type="ECO:0000259" key="6">
    <source>
        <dbReference type="Pfam" id="PF04138"/>
    </source>
</evidence>
<gene>
    <name evidence="7" type="ORF">J2S55_006115</name>
</gene>
<reference evidence="7 8" key="1">
    <citation type="submission" date="2023-07" db="EMBL/GenBank/DDBJ databases">
        <title>Sequencing the genomes of 1000 actinobacteria strains.</title>
        <authorList>
            <person name="Klenk H.-P."/>
        </authorList>
    </citation>
    <scope>NUCLEOTIDE SEQUENCE [LARGE SCALE GENOMIC DNA]</scope>
    <source>
        <strain evidence="7 8">DSM 44109</strain>
    </source>
</reference>
<evidence type="ECO:0000256" key="1">
    <source>
        <dbReference type="ARBA" id="ARBA00004141"/>
    </source>
</evidence>
<dbReference type="RefSeq" id="WP_306867998.1">
    <property type="nucleotide sequence ID" value="NZ_JAUSRB010000002.1"/>
</dbReference>
<feature type="transmembrane region" description="Helical" evidence="5">
    <location>
        <begin position="60"/>
        <end position="79"/>
    </location>
</feature>
<keyword evidence="8" id="KW-1185">Reference proteome</keyword>
<name>A0ABT9RC66_9ACTN</name>
<keyword evidence="3 5" id="KW-1133">Transmembrane helix</keyword>
<dbReference type="Pfam" id="PF04138">
    <property type="entry name" value="GtrA_DPMS_TM"/>
    <property type="match status" value="1"/>
</dbReference>
<feature type="domain" description="GtrA/DPMS transmembrane" evidence="6">
    <location>
        <begin position="32"/>
        <end position="148"/>
    </location>
</feature>
<keyword evidence="4 5" id="KW-0472">Membrane</keyword>
<evidence type="ECO:0000256" key="4">
    <source>
        <dbReference type="ARBA" id="ARBA00023136"/>
    </source>
</evidence>
<evidence type="ECO:0000256" key="5">
    <source>
        <dbReference type="SAM" id="Phobius"/>
    </source>
</evidence>
<dbReference type="Proteomes" id="UP001230426">
    <property type="component" value="Unassembled WGS sequence"/>
</dbReference>
<evidence type="ECO:0000256" key="3">
    <source>
        <dbReference type="ARBA" id="ARBA00022989"/>
    </source>
</evidence>
<comment type="subcellular location">
    <subcellularLocation>
        <location evidence="1">Membrane</location>
        <topology evidence="1">Multi-pass membrane protein</topology>
    </subcellularLocation>
</comment>
<keyword evidence="2 5" id="KW-0812">Transmembrane</keyword>
<accession>A0ABT9RC66</accession>
<evidence type="ECO:0000313" key="8">
    <source>
        <dbReference type="Proteomes" id="UP001230426"/>
    </source>
</evidence>
<feature type="transmembrane region" description="Helical" evidence="5">
    <location>
        <begin position="30"/>
        <end position="54"/>
    </location>
</feature>
<evidence type="ECO:0000313" key="7">
    <source>
        <dbReference type="EMBL" id="MDP9866849.1"/>
    </source>
</evidence>
<feature type="transmembrane region" description="Helical" evidence="5">
    <location>
        <begin position="119"/>
        <end position="141"/>
    </location>
</feature>
<protein>
    <submittedName>
        <fullName evidence="7">Flippase GtrA</fullName>
    </submittedName>
</protein>
<evidence type="ECO:0000256" key="2">
    <source>
        <dbReference type="ARBA" id="ARBA00022692"/>
    </source>
</evidence>
<sequence>MVEVESGTAHEKNSRPGWGALVSAFWGRRVAYLLASAMTAVVYCALLGLGLLAVKGRVPYVFLLVACQFLTSVIVYPWYRLVVFRVSGESWLAGYLRFYAVGLGFLVTSVVGVPILVEFIGIPIMVAQGLLIAVSPPLSYLTHRMWTFPNREKS</sequence>
<dbReference type="InterPro" id="IPR007267">
    <property type="entry name" value="GtrA_DPMS_TM"/>
</dbReference>
<proteinExistence type="predicted"/>
<dbReference type="EMBL" id="JAUSRB010000002">
    <property type="protein sequence ID" value="MDP9866849.1"/>
    <property type="molecule type" value="Genomic_DNA"/>
</dbReference>
<organism evidence="7 8">
    <name type="scientific">Streptosporangium brasiliense</name>
    <dbReference type="NCBI Taxonomy" id="47480"/>
    <lineage>
        <taxon>Bacteria</taxon>
        <taxon>Bacillati</taxon>
        <taxon>Actinomycetota</taxon>
        <taxon>Actinomycetes</taxon>
        <taxon>Streptosporangiales</taxon>
        <taxon>Streptosporangiaceae</taxon>
        <taxon>Streptosporangium</taxon>
    </lineage>
</organism>